<name>A0A329B7N8_9BURK</name>
<dbReference type="Proteomes" id="UP000248918">
    <property type="component" value="Unassembled WGS sequence"/>
</dbReference>
<evidence type="ECO:0000313" key="2">
    <source>
        <dbReference type="EMBL" id="RAS17359.1"/>
    </source>
</evidence>
<reference evidence="2 3" key="1">
    <citation type="submission" date="2018-06" db="EMBL/GenBank/DDBJ databases">
        <title>Genomic Encyclopedia of Type Strains, Phase III (KMG-III): the genomes of soil and plant-associated and newly described type strains.</title>
        <authorList>
            <person name="Whitman W."/>
        </authorList>
    </citation>
    <scope>NUCLEOTIDE SEQUENCE [LARGE SCALE GENOMIC DNA]</scope>
    <source>
        <strain evidence="2 3">LMG 23644</strain>
    </source>
</reference>
<protein>
    <submittedName>
        <fullName evidence="2">Uncharacterized protein</fullName>
    </submittedName>
</protein>
<dbReference type="EMBL" id="QLTK01000047">
    <property type="protein sequence ID" value="RAS17359.1"/>
    <property type="molecule type" value="Genomic_DNA"/>
</dbReference>
<feature type="transmembrane region" description="Helical" evidence="1">
    <location>
        <begin position="29"/>
        <end position="49"/>
    </location>
</feature>
<evidence type="ECO:0000256" key="1">
    <source>
        <dbReference type="SAM" id="Phobius"/>
    </source>
</evidence>
<dbReference type="RefSeq" id="WP_111935772.1">
    <property type="nucleotide sequence ID" value="NZ_CADFFP010000045.1"/>
</dbReference>
<keyword evidence="1" id="KW-1133">Transmembrane helix</keyword>
<keyword evidence="1" id="KW-0812">Transmembrane</keyword>
<evidence type="ECO:0000313" key="3">
    <source>
        <dbReference type="Proteomes" id="UP000248918"/>
    </source>
</evidence>
<sequence length="75" mass="8370">MDAVSAHGNARAQIRAHDALAGFARILCLLRHILASLLALIFMLSIAMYDLDEQSAGMEVSRYVRRRSRLCKIPT</sequence>
<gene>
    <name evidence="2" type="ORF">BX591_14732</name>
</gene>
<keyword evidence="1" id="KW-0472">Membrane</keyword>
<dbReference type="AlphaFoldDB" id="A0A329B7N8"/>
<comment type="caution">
    <text evidence="2">The sequence shown here is derived from an EMBL/GenBank/DDBJ whole genome shotgun (WGS) entry which is preliminary data.</text>
</comment>
<proteinExistence type="predicted"/>
<accession>A0A329B7N8</accession>
<organism evidence="2 3">
    <name type="scientific">Paraburkholderia bryophila</name>
    <dbReference type="NCBI Taxonomy" id="420952"/>
    <lineage>
        <taxon>Bacteria</taxon>
        <taxon>Pseudomonadati</taxon>
        <taxon>Pseudomonadota</taxon>
        <taxon>Betaproteobacteria</taxon>
        <taxon>Burkholderiales</taxon>
        <taxon>Burkholderiaceae</taxon>
        <taxon>Paraburkholderia</taxon>
    </lineage>
</organism>